<protein>
    <submittedName>
        <fullName evidence="1">Uncharacterized protein</fullName>
    </submittedName>
</protein>
<dbReference type="EMBL" id="WUEK01000017">
    <property type="protein sequence ID" value="MXG92063.1"/>
    <property type="molecule type" value="Genomic_DNA"/>
</dbReference>
<reference evidence="1 2" key="1">
    <citation type="submission" date="2019-12" db="EMBL/GenBank/DDBJ databases">
        <authorList>
            <person name="Kun Z."/>
        </authorList>
    </citation>
    <scope>NUCLEOTIDE SEQUENCE [LARGE SCALE GENOMIC DNA]</scope>
    <source>
        <strain evidence="1 2">YIM 123512</strain>
    </source>
</reference>
<dbReference type="AlphaFoldDB" id="A0A6L7F479"/>
<keyword evidence="2" id="KW-1185">Reference proteome</keyword>
<accession>A0A6L7F479</accession>
<evidence type="ECO:0000313" key="2">
    <source>
        <dbReference type="Proteomes" id="UP000473325"/>
    </source>
</evidence>
<organism evidence="1 2">
    <name type="scientific">Nocardioides flavescens</name>
    <dbReference type="NCBI Taxonomy" id="2691959"/>
    <lineage>
        <taxon>Bacteria</taxon>
        <taxon>Bacillati</taxon>
        <taxon>Actinomycetota</taxon>
        <taxon>Actinomycetes</taxon>
        <taxon>Propionibacteriales</taxon>
        <taxon>Nocardioidaceae</taxon>
        <taxon>Nocardioides</taxon>
    </lineage>
</organism>
<gene>
    <name evidence="1" type="ORF">GRQ65_21190</name>
</gene>
<dbReference type="RefSeq" id="WP_160879996.1">
    <property type="nucleotide sequence ID" value="NZ_WUEK01000017.1"/>
</dbReference>
<sequence length="257" mass="28503">MKTNENKEAVIRDWLTKTGFPLELRVAREARRSRAHWVEQSRGFVDPETEKVRETDVVVGLGPERSTQANVVVVAECKAKPVPFIVFDDGGLLTDDARRRMTWAVSAAPRNEYGDGLYLRLKERAFTGGTLLGPSLVGFGIVAKEDRQKGQERNSAWDAVRSAVSAAHGLGPEFDSKTIENGDSPLLIFPVVVTTGELMRAYLSGDDLTVESVDRAEVLVRTAAQQTQVRCFVIRESAWPQLLREAQATTELFDVED</sequence>
<comment type="caution">
    <text evidence="1">The sequence shown here is derived from an EMBL/GenBank/DDBJ whole genome shotgun (WGS) entry which is preliminary data.</text>
</comment>
<dbReference type="Proteomes" id="UP000473325">
    <property type="component" value="Unassembled WGS sequence"/>
</dbReference>
<evidence type="ECO:0000313" key="1">
    <source>
        <dbReference type="EMBL" id="MXG92063.1"/>
    </source>
</evidence>
<proteinExistence type="predicted"/>
<name>A0A6L7F479_9ACTN</name>